<keyword evidence="8" id="KW-1185">Reference proteome</keyword>
<feature type="transmembrane region" description="Helical" evidence="5">
    <location>
        <begin position="85"/>
        <end position="112"/>
    </location>
</feature>
<sequence>MASTAKPPIPDASSSRRAWTVVVLLVLFMMINFMDKAVLGLAGDHIRADLRLTDTEFGSIGSVFFLLFSVSGVAVGFLADRVPVKWLLVGLVAVWSASQLAVALPAAGLLTLMITRVTLGMAEGPAFAMANHTAFSWFPDRERALPSTLLTTGGAFGVALGAPALAVLITNAGWRSAFLVTGLLGVLWIALWLAKGGEGGYSARAAAADGPRVPYLRLITRGTVLGGLAAGFAAYWTMAVAITWLPQYLQRVHGMELERASVIAAATQVVGIVVMLSIGYASTRMTRAGRSSRAALGYLGGAAVVLSGAAMLLVTRSGGGAAFILVLMVAYTFGNSFFGLMQAAAAELAPVRQRGAVLGTVTALASLAGALGPVLSGAIVDAAGTAEAGFRNAFDLGAALMIVGGLLAAAFVRPARDRAALDAARRPAAAPAH</sequence>
<dbReference type="PROSITE" id="PS50850">
    <property type="entry name" value="MFS"/>
    <property type="match status" value="1"/>
</dbReference>
<feature type="transmembrane region" description="Helical" evidence="5">
    <location>
        <begin position="60"/>
        <end position="79"/>
    </location>
</feature>
<evidence type="ECO:0000256" key="3">
    <source>
        <dbReference type="ARBA" id="ARBA00022989"/>
    </source>
</evidence>
<keyword evidence="3 5" id="KW-1133">Transmembrane helix</keyword>
<keyword evidence="2 5" id="KW-0812">Transmembrane</keyword>
<dbReference type="InterPro" id="IPR011701">
    <property type="entry name" value="MFS"/>
</dbReference>
<dbReference type="SUPFAM" id="SSF103473">
    <property type="entry name" value="MFS general substrate transporter"/>
    <property type="match status" value="1"/>
</dbReference>
<name>A0ABW3F1A5_9ACTN</name>
<evidence type="ECO:0000313" key="8">
    <source>
        <dbReference type="Proteomes" id="UP001596972"/>
    </source>
</evidence>
<reference evidence="8" key="1">
    <citation type="journal article" date="2019" name="Int. J. Syst. Evol. Microbiol.">
        <title>The Global Catalogue of Microorganisms (GCM) 10K type strain sequencing project: providing services to taxonomists for standard genome sequencing and annotation.</title>
        <authorList>
            <consortium name="The Broad Institute Genomics Platform"/>
            <consortium name="The Broad Institute Genome Sequencing Center for Infectious Disease"/>
            <person name="Wu L."/>
            <person name="Ma J."/>
        </authorList>
    </citation>
    <scope>NUCLEOTIDE SEQUENCE [LARGE SCALE GENOMIC DNA]</scope>
    <source>
        <strain evidence="8">JCM 31202</strain>
    </source>
</reference>
<evidence type="ECO:0000256" key="4">
    <source>
        <dbReference type="ARBA" id="ARBA00023136"/>
    </source>
</evidence>
<comment type="subcellular location">
    <subcellularLocation>
        <location evidence="1">Cell membrane</location>
        <topology evidence="1">Multi-pass membrane protein</topology>
    </subcellularLocation>
</comment>
<feature type="domain" description="Major facilitator superfamily (MFS) profile" evidence="6">
    <location>
        <begin position="21"/>
        <end position="416"/>
    </location>
</feature>
<dbReference type="EMBL" id="JBHTJA010000099">
    <property type="protein sequence ID" value="MFD0904801.1"/>
    <property type="molecule type" value="Genomic_DNA"/>
</dbReference>
<feature type="transmembrane region" description="Helical" evidence="5">
    <location>
        <begin position="149"/>
        <end position="170"/>
    </location>
</feature>
<feature type="transmembrane region" description="Helical" evidence="5">
    <location>
        <begin position="392"/>
        <end position="412"/>
    </location>
</feature>
<dbReference type="InterPro" id="IPR036259">
    <property type="entry name" value="MFS_trans_sf"/>
</dbReference>
<dbReference type="Pfam" id="PF07690">
    <property type="entry name" value="MFS_1"/>
    <property type="match status" value="1"/>
</dbReference>
<keyword evidence="4 5" id="KW-0472">Membrane</keyword>
<organism evidence="7 8">
    <name type="scientific">Actinomadura sediminis</name>
    <dbReference type="NCBI Taxonomy" id="1038904"/>
    <lineage>
        <taxon>Bacteria</taxon>
        <taxon>Bacillati</taxon>
        <taxon>Actinomycetota</taxon>
        <taxon>Actinomycetes</taxon>
        <taxon>Streptosporangiales</taxon>
        <taxon>Thermomonosporaceae</taxon>
        <taxon>Actinomadura</taxon>
    </lineage>
</organism>
<feature type="transmembrane region" description="Helical" evidence="5">
    <location>
        <begin position="176"/>
        <end position="194"/>
    </location>
</feature>
<evidence type="ECO:0000259" key="6">
    <source>
        <dbReference type="PROSITE" id="PS50850"/>
    </source>
</evidence>
<dbReference type="InterPro" id="IPR050382">
    <property type="entry name" value="MFS_Na/Anion_cotransporter"/>
</dbReference>
<comment type="caution">
    <text evidence="7">The sequence shown here is derived from an EMBL/GenBank/DDBJ whole genome shotgun (WGS) entry which is preliminary data.</text>
</comment>
<feature type="transmembrane region" description="Helical" evidence="5">
    <location>
        <begin position="262"/>
        <end position="283"/>
    </location>
</feature>
<proteinExistence type="predicted"/>
<dbReference type="Proteomes" id="UP001596972">
    <property type="component" value="Unassembled WGS sequence"/>
</dbReference>
<feature type="transmembrane region" description="Helical" evidence="5">
    <location>
        <begin position="320"/>
        <end position="344"/>
    </location>
</feature>
<dbReference type="InterPro" id="IPR020846">
    <property type="entry name" value="MFS_dom"/>
</dbReference>
<feature type="transmembrane region" description="Helical" evidence="5">
    <location>
        <begin position="18"/>
        <end position="39"/>
    </location>
</feature>
<dbReference type="PANTHER" id="PTHR11662">
    <property type="entry name" value="SOLUTE CARRIER FAMILY 17"/>
    <property type="match status" value="1"/>
</dbReference>
<evidence type="ECO:0000256" key="2">
    <source>
        <dbReference type="ARBA" id="ARBA00022692"/>
    </source>
</evidence>
<feature type="transmembrane region" description="Helical" evidence="5">
    <location>
        <begin position="356"/>
        <end position="380"/>
    </location>
</feature>
<feature type="transmembrane region" description="Helical" evidence="5">
    <location>
        <begin position="295"/>
        <end position="314"/>
    </location>
</feature>
<evidence type="ECO:0000256" key="1">
    <source>
        <dbReference type="ARBA" id="ARBA00004651"/>
    </source>
</evidence>
<dbReference type="RefSeq" id="WP_378305039.1">
    <property type="nucleotide sequence ID" value="NZ_JBHTJA010000099.1"/>
</dbReference>
<protein>
    <submittedName>
        <fullName evidence="7">MFS transporter</fullName>
    </submittedName>
</protein>
<evidence type="ECO:0000256" key="5">
    <source>
        <dbReference type="SAM" id="Phobius"/>
    </source>
</evidence>
<gene>
    <name evidence="7" type="ORF">ACFQ11_30775</name>
</gene>
<accession>A0ABW3F1A5</accession>
<feature type="transmembrane region" description="Helical" evidence="5">
    <location>
        <begin position="222"/>
        <end position="242"/>
    </location>
</feature>
<dbReference type="PANTHER" id="PTHR11662:SF450">
    <property type="entry name" value="BLR1003 PROTEIN"/>
    <property type="match status" value="1"/>
</dbReference>
<dbReference type="Gene3D" id="1.20.1250.20">
    <property type="entry name" value="MFS general substrate transporter like domains"/>
    <property type="match status" value="2"/>
</dbReference>
<evidence type="ECO:0000313" key="7">
    <source>
        <dbReference type="EMBL" id="MFD0904801.1"/>
    </source>
</evidence>